<sequence length="172" mass="19155">ELCKGKGENATQTNVGREILGLLYCVAVLQVLQKVSPDSSALFMILKRLEPLVLSPALACTEHLMKRLRRKQEVLMQERVKAMRKSLQSAGDVAQGGEDCVDVSSLEKECELLKSDLQNVTFNCSFPDMTVLIDSVLEVWKCCDDEESGTFKDRLTAWKQLILNDECVTGDA</sequence>
<reference evidence="1" key="1">
    <citation type="submission" date="2016-03" db="EMBL/GenBank/DDBJ databases">
        <title>Gut transcriptome analysis on engorged females of Ornithodoros mimon (Acari: Argasidae) and phylogenetic inferences of soft ticks.</title>
        <authorList>
            <person name="Landulfo G.A."/>
            <person name="Giovanni D."/>
            <person name="Carvalho E."/>
            <person name="Junqueira-de-Azevedo I."/>
            <person name="Patane J."/>
            <person name="Mendoca R."/>
            <person name="Barros-Battesti D."/>
        </authorList>
    </citation>
    <scope>NUCLEOTIDE SEQUENCE</scope>
    <source>
        <strain evidence="1">Females</strain>
        <tissue evidence="1">Gut</tissue>
    </source>
</reference>
<proteinExistence type="predicted"/>
<evidence type="ECO:0000313" key="1">
    <source>
        <dbReference type="EMBL" id="JAR86812.1"/>
    </source>
</evidence>
<protein>
    <submittedName>
        <fullName evidence="1">Putative gem associated protein</fullName>
    </submittedName>
</protein>
<dbReference type="AlphaFoldDB" id="A0A147B8S3"/>
<dbReference type="EMBL" id="GEIB01001423">
    <property type="protein sequence ID" value="JAR86812.1"/>
    <property type="molecule type" value="Transcribed_RNA"/>
</dbReference>
<name>A0A147B8S3_9ACAR</name>
<accession>A0A147B8S3</accession>
<feature type="non-terminal residue" evidence="1">
    <location>
        <position position="1"/>
    </location>
</feature>
<organism evidence="1">
    <name type="scientific">Alectorobius mimon</name>
    <dbReference type="NCBI Taxonomy" id="360319"/>
    <lineage>
        <taxon>Eukaryota</taxon>
        <taxon>Metazoa</taxon>
        <taxon>Ecdysozoa</taxon>
        <taxon>Arthropoda</taxon>
        <taxon>Chelicerata</taxon>
        <taxon>Arachnida</taxon>
        <taxon>Acari</taxon>
        <taxon>Parasitiformes</taxon>
        <taxon>Ixodida</taxon>
        <taxon>Ixodoidea</taxon>
        <taxon>Argasidae</taxon>
        <taxon>Ornithodorinae</taxon>
        <taxon>Alectorobius</taxon>
    </lineage>
</organism>